<name>X1IRI1_9ZZZZ</name>
<dbReference type="PANTHER" id="PTHR13061">
    <property type="entry name" value="DYNACTIN SUBUNIT P25"/>
    <property type="match status" value="1"/>
</dbReference>
<comment type="caution">
    <text evidence="1">The sequence shown here is derived from an EMBL/GenBank/DDBJ whole genome shotgun (WGS) entry which is preliminary data.</text>
</comment>
<evidence type="ECO:0000313" key="1">
    <source>
        <dbReference type="EMBL" id="GAH84332.1"/>
    </source>
</evidence>
<dbReference type="AlphaFoldDB" id="X1IRI1"/>
<dbReference type="InterPro" id="IPR011004">
    <property type="entry name" value="Trimer_LpxA-like_sf"/>
</dbReference>
<dbReference type="InterPro" id="IPR050484">
    <property type="entry name" value="Transf_Hexapept/Carb_Anhydrase"/>
</dbReference>
<proteinExistence type="predicted"/>
<protein>
    <submittedName>
        <fullName evidence="1">Uncharacterized protein</fullName>
    </submittedName>
</protein>
<reference evidence="1" key="1">
    <citation type="journal article" date="2014" name="Front. Microbiol.">
        <title>High frequency of phylogenetically diverse reductive dehalogenase-homologous genes in deep subseafloor sedimentary metagenomes.</title>
        <authorList>
            <person name="Kawai M."/>
            <person name="Futagami T."/>
            <person name="Toyoda A."/>
            <person name="Takaki Y."/>
            <person name="Nishi S."/>
            <person name="Hori S."/>
            <person name="Arai W."/>
            <person name="Tsubouchi T."/>
            <person name="Morono Y."/>
            <person name="Uchiyama I."/>
            <person name="Ito T."/>
            <person name="Fujiyama A."/>
            <person name="Inagaki F."/>
            <person name="Takami H."/>
        </authorList>
    </citation>
    <scope>NUCLEOTIDE SEQUENCE</scope>
    <source>
        <strain evidence="1">Expedition CK06-06</strain>
    </source>
</reference>
<feature type="non-terminal residue" evidence="1">
    <location>
        <position position="75"/>
    </location>
</feature>
<dbReference type="EMBL" id="BARU01039728">
    <property type="protein sequence ID" value="GAH84332.1"/>
    <property type="molecule type" value="Genomic_DNA"/>
</dbReference>
<organism evidence="1">
    <name type="scientific">marine sediment metagenome</name>
    <dbReference type="NCBI Taxonomy" id="412755"/>
    <lineage>
        <taxon>unclassified sequences</taxon>
        <taxon>metagenomes</taxon>
        <taxon>ecological metagenomes</taxon>
    </lineage>
</organism>
<sequence>MGGARVDQEITMRIDKSVFVHKMAFISGEVRIRRNSSIWPGAVIRGDFAPVTIGEYTNVQDNVVIHADPGSFLKV</sequence>
<dbReference type="SUPFAM" id="SSF51161">
    <property type="entry name" value="Trimeric LpxA-like enzymes"/>
    <property type="match status" value="1"/>
</dbReference>
<gene>
    <name evidence="1" type="ORF">S03H2_61544</name>
</gene>
<accession>X1IRI1</accession>
<dbReference type="PANTHER" id="PTHR13061:SF29">
    <property type="entry name" value="GAMMA CARBONIC ANHYDRASE-LIKE 1, MITOCHONDRIAL-RELATED"/>
    <property type="match status" value="1"/>
</dbReference>
<dbReference type="Gene3D" id="2.160.10.10">
    <property type="entry name" value="Hexapeptide repeat proteins"/>
    <property type="match status" value="1"/>
</dbReference>